<evidence type="ECO:0000256" key="6">
    <source>
        <dbReference type="ARBA" id="ARBA00023242"/>
    </source>
</evidence>
<evidence type="ECO:0000256" key="3">
    <source>
        <dbReference type="ARBA" id="ARBA00013421"/>
    </source>
</evidence>
<comment type="subcellular location">
    <subcellularLocation>
        <location evidence="2">Cytoplasm</location>
    </subcellularLocation>
    <subcellularLocation>
        <location evidence="1">Nucleus</location>
    </subcellularLocation>
</comment>
<feature type="compositionally biased region" description="Basic and acidic residues" evidence="9">
    <location>
        <begin position="447"/>
        <end position="475"/>
    </location>
</feature>
<evidence type="ECO:0000256" key="1">
    <source>
        <dbReference type="ARBA" id="ARBA00004123"/>
    </source>
</evidence>
<dbReference type="InterPro" id="IPR042470">
    <property type="entry name" value="RMI1_N_C_sf"/>
</dbReference>
<dbReference type="FunFam" id="2.40.50.770:FF:000001">
    <property type="entry name" value="Tudor domain-containing protein 3"/>
    <property type="match status" value="1"/>
</dbReference>
<feature type="region of interest" description="Disordered" evidence="9">
    <location>
        <begin position="444"/>
        <end position="547"/>
    </location>
</feature>
<dbReference type="PANTHER" id="PTHR13681">
    <property type="entry name" value="SURVIVAL OF MOTOR NEURON-RELATED-SPLICING FACTOR 30-RELATED"/>
    <property type="match status" value="1"/>
</dbReference>
<feature type="compositionally biased region" description="Pro residues" evidence="9">
    <location>
        <begin position="16"/>
        <end position="37"/>
    </location>
</feature>
<accession>A0A6I8NQY7</accession>
<dbReference type="Ensembl" id="ENSOANT00000068710.1">
    <property type="protein sequence ID" value="ENSOANP00000043482.1"/>
    <property type="gene ID" value="ENSOANG00000011775.4"/>
</dbReference>
<evidence type="ECO:0000256" key="7">
    <source>
        <dbReference type="ARBA" id="ARBA00035105"/>
    </source>
</evidence>
<dbReference type="Pfam" id="PF08585">
    <property type="entry name" value="RMI1_N_C"/>
    <property type="match status" value="1"/>
</dbReference>
<sequence length="905" mass="101832">MRSLHQPIRVASRCVPLPPSPPRSLPSPPPPPPPPRSVPAREATMAEVPSAALSQAGWYLSDEGIEACRSSPDKVNINDIILIALNTDLRTIGKKFLPSDINGGKVEKLEGPCVLQIQKIRNVAAPKDNEESQAAPRMLRLQMTDGHINCMAIEMNFMSKISLNTPPGTKIKLSGIVEVKNGFLLLNDSNTIVLGGEVEHLIEKWELQRSLSKHNRSNIGTEGGPPPFVPFGQKCMSHIQVDSKELDQRKTLQVTIPIKPTSENDEFEKQRTAAIAEVAKSKETKTFGGGGGNARSNLNVSAGGNRNRETFQKEKISKPEGKHEGVYRELVDEKALKHIIEMGFSKEASRQALMDNGNNLEAALNFLLNGNKQKPSLGPPMRGKGKGRGRTRTEDEEELGNARPSAPSTLFDFLESKMGTLNMEESKSQSLPLHQVQHRVLNTEQNGFKDHNQPRHPFRNDMRQPRNEKPPRFQRDLQNSRQMLEAGGLPRSRGPERQNSLGPGVLTDERIRCDRPYPRNDRVKDLPYPTTSQQNDGAFKKRDNSMQNRLGKNPYLEAKENPIPQETIDLNNQARGKKENQMPNPDHFYDRKARTMSNETFSVVKNEKHFSMNSEYQNPIRTEGIMGVPNGEIEVLQKGRRMGPIKPTGPIMPAPFDDKMLYYISGPKRRSGPIKPEKVLESSFPAECGTIWKPGDECFALYWEDNKFYRAEIEALHSSGMTAVVKFCDYGNYEEVLLSNIRPIQAEAWMELPQCTFSHLREVMVNLGEVKGLRMDFECRPELATCVLFVFLLLCIPCPNPHPILAVHVTLSTSMPPSFPTHKYILFPSFLFDIPLHFLLVYLHLCWYVLPIRTYIPTSIGMCYPLGHIGRPFYYCQCPWTSLECMPMVPASCVMSFTITPLGRE</sequence>
<name>A0A6I8NQY7_ORNAN</name>
<dbReference type="GO" id="GO:0003682">
    <property type="term" value="F:chromatin binding"/>
    <property type="evidence" value="ECO:0007669"/>
    <property type="project" value="Ensembl"/>
</dbReference>
<dbReference type="Proteomes" id="UP000002279">
    <property type="component" value="Chromosome 2"/>
</dbReference>
<dbReference type="Gene3D" id="2.40.50.770">
    <property type="entry name" value="RecQ-mediated genome instability protein Rmi1, C-terminal domain"/>
    <property type="match status" value="1"/>
</dbReference>
<keyword evidence="13" id="KW-1185">Reference proteome</keyword>
<dbReference type="GO" id="GO:0005654">
    <property type="term" value="C:nucleoplasm"/>
    <property type="evidence" value="ECO:0007669"/>
    <property type="project" value="Ensembl"/>
</dbReference>
<dbReference type="InterPro" id="IPR047379">
    <property type="entry name" value="Tudor_TDRD3"/>
</dbReference>
<dbReference type="PROSITE" id="PS50304">
    <property type="entry name" value="TUDOR"/>
    <property type="match status" value="1"/>
</dbReference>
<dbReference type="SMART" id="SM00333">
    <property type="entry name" value="TUDOR"/>
    <property type="match status" value="1"/>
</dbReference>
<dbReference type="Gene3D" id="2.30.30.140">
    <property type="match status" value="1"/>
</dbReference>
<dbReference type="GO" id="GO:0003713">
    <property type="term" value="F:transcription coactivator activity"/>
    <property type="evidence" value="ECO:0007669"/>
    <property type="project" value="Ensembl"/>
</dbReference>
<evidence type="ECO:0000256" key="2">
    <source>
        <dbReference type="ARBA" id="ARBA00004496"/>
    </source>
</evidence>
<keyword evidence="4" id="KW-0963">Cytoplasm</keyword>
<dbReference type="SMART" id="SM00165">
    <property type="entry name" value="UBA"/>
    <property type="match status" value="1"/>
</dbReference>
<feature type="compositionally biased region" description="Polar residues" evidence="9">
    <location>
        <begin position="294"/>
        <end position="304"/>
    </location>
</feature>
<dbReference type="Gene3D" id="1.10.8.10">
    <property type="entry name" value="DNA helicase RuvA subunit, C-terminal domain"/>
    <property type="match status" value="1"/>
</dbReference>
<evidence type="ECO:0000256" key="4">
    <source>
        <dbReference type="ARBA" id="ARBA00022490"/>
    </source>
</evidence>
<dbReference type="FunFam" id="2.30.30.140:FF:000046">
    <property type="entry name" value="tudor domain-containing protein 3 isoform X1"/>
    <property type="match status" value="1"/>
</dbReference>
<dbReference type="OMA" id="TINNEAX"/>
<dbReference type="InParanoid" id="A0A6I8NQY7"/>
<reference evidence="12 13" key="1">
    <citation type="journal article" date="2008" name="Nature">
        <title>Genome analysis of the platypus reveals unique signatures of evolution.</title>
        <authorList>
            <person name="Warren W.C."/>
            <person name="Hillier L.W."/>
            <person name="Marshall Graves J.A."/>
            <person name="Birney E."/>
            <person name="Ponting C.P."/>
            <person name="Grutzner F."/>
            <person name="Belov K."/>
            <person name="Miller W."/>
            <person name="Clarke L."/>
            <person name="Chinwalla A.T."/>
            <person name="Yang S.P."/>
            <person name="Heger A."/>
            <person name="Locke D.P."/>
            <person name="Miethke P."/>
            <person name="Waters P.D."/>
            <person name="Veyrunes F."/>
            <person name="Fulton L."/>
            <person name="Fulton B."/>
            <person name="Graves T."/>
            <person name="Wallis J."/>
            <person name="Puente X.S."/>
            <person name="Lopez-Otin C."/>
            <person name="Ordonez G.R."/>
            <person name="Eichler E.E."/>
            <person name="Chen L."/>
            <person name="Cheng Z."/>
            <person name="Deakin J.E."/>
            <person name="Alsop A."/>
            <person name="Thompson K."/>
            <person name="Kirby P."/>
            <person name="Papenfuss A.T."/>
            <person name="Wakefield M.J."/>
            <person name="Olender T."/>
            <person name="Lancet D."/>
            <person name="Huttley G.A."/>
            <person name="Smit A.F."/>
            <person name="Pask A."/>
            <person name="Temple-Smith P."/>
            <person name="Batzer M.A."/>
            <person name="Walker J.A."/>
            <person name="Konkel M.K."/>
            <person name="Harris R.S."/>
            <person name="Whittington C.M."/>
            <person name="Wong E.S."/>
            <person name="Gemmell N.J."/>
            <person name="Buschiazzo E."/>
            <person name="Vargas Jentzsch I.M."/>
            <person name="Merkel A."/>
            <person name="Schmitz J."/>
            <person name="Zemann A."/>
            <person name="Churakov G."/>
            <person name="Kriegs J.O."/>
            <person name="Brosius J."/>
            <person name="Murchison E.P."/>
            <person name="Sachidanandam R."/>
            <person name="Smith C."/>
            <person name="Hannon G.J."/>
            <person name="Tsend-Ayush E."/>
            <person name="McMillan D."/>
            <person name="Attenborough R."/>
            <person name="Rens W."/>
            <person name="Ferguson-Smith M."/>
            <person name="Lefevre C.M."/>
            <person name="Sharp J.A."/>
            <person name="Nicholas K.R."/>
            <person name="Ray D.A."/>
            <person name="Kube M."/>
            <person name="Reinhardt R."/>
            <person name="Pringle T.H."/>
            <person name="Taylor J."/>
            <person name="Jones R.C."/>
            <person name="Nixon B."/>
            <person name="Dacheux J.L."/>
            <person name="Niwa H."/>
            <person name="Sekita Y."/>
            <person name="Huang X."/>
            <person name="Stark A."/>
            <person name="Kheradpour P."/>
            <person name="Kellis M."/>
            <person name="Flicek P."/>
            <person name="Chen Y."/>
            <person name="Webber C."/>
            <person name="Hardison R."/>
            <person name="Nelson J."/>
            <person name="Hallsworth-Pepin K."/>
            <person name="Delehaunty K."/>
            <person name="Markovic C."/>
            <person name="Minx P."/>
            <person name="Feng Y."/>
            <person name="Kremitzki C."/>
            <person name="Mitreva M."/>
            <person name="Glasscock J."/>
            <person name="Wylie T."/>
            <person name="Wohldmann P."/>
            <person name="Thiru P."/>
            <person name="Nhan M.N."/>
            <person name="Pohl C.S."/>
            <person name="Smith S.M."/>
            <person name="Hou S."/>
            <person name="Nefedov M."/>
            <person name="de Jong P.J."/>
            <person name="Renfree M.B."/>
            <person name="Mardis E.R."/>
            <person name="Wilson R.K."/>
        </authorList>
    </citation>
    <scope>NUCLEOTIDE SEQUENCE [LARGE SCALE GENOMIC DNA]</scope>
    <source>
        <strain evidence="12 13">Glennie</strain>
    </source>
</reference>
<evidence type="ECO:0000256" key="8">
    <source>
        <dbReference type="ARBA" id="ARBA00064476"/>
    </source>
</evidence>
<dbReference type="CDD" id="cd20413">
    <property type="entry name" value="Tudor_TDRD3"/>
    <property type="match status" value="1"/>
</dbReference>
<organism evidence="12 13">
    <name type="scientific">Ornithorhynchus anatinus</name>
    <name type="common">Duckbill platypus</name>
    <dbReference type="NCBI Taxonomy" id="9258"/>
    <lineage>
        <taxon>Eukaryota</taxon>
        <taxon>Metazoa</taxon>
        <taxon>Chordata</taxon>
        <taxon>Craniata</taxon>
        <taxon>Vertebrata</taxon>
        <taxon>Euteleostomi</taxon>
        <taxon>Mammalia</taxon>
        <taxon>Monotremata</taxon>
        <taxon>Ornithorhynchidae</taxon>
        <taxon>Ornithorhynchus</taxon>
    </lineage>
</organism>
<dbReference type="PANTHER" id="PTHR13681:SF24">
    <property type="entry name" value="TUDOR DOMAIN-CONTAINING PROTEIN 3"/>
    <property type="match status" value="1"/>
</dbReference>
<dbReference type="CDD" id="cd14282">
    <property type="entry name" value="UBA_TDRD3"/>
    <property type="match status" value="1"/>
</dbReference>
<keyword evidence="6" id="KW-0539">Nucleus</keyword>
<comment type="function">
    <text evidence="7">Scaffolding protein that specifically recognizes and binds dimethylarginine-containing proteins. Plays a role in the regulation of translation of target mRNAs by binding Arg/Gly-rich motifs (GAR) in dimethylarginine-containing proteins. In nucleus, acts as a coactivator: recognizes and binds asymmetric dimethylation on the core histone tails associated with transcriptional activation (H3R17me2a and H4R3me2a) and recruits proteins at these arginine-methylated loci. In cytoplasm, acts as an antiviral factor that participates in the assembly of stress granules together with G3BP1.</text>
</comment>
<dbReference type="FunCoup" id="A0A6I8NQY7">
    <property type="interactions" value="3513"/>
</dbReference>
<dbReference type="InterPro" id="IPR009060">
    <property type="entry name" value="UBA-like_sf"/>
</dbReference>
<dbReference type="AlphaFoldDB" id="A0A6I8NQY7"/>
<comment type="subunit">
    <text evidence="8">Component of mRNA stress granules. Interacts with FMR1, FXR1, FXR2, EWSR1, FUS, SERBP1, EEF1A1 and DDX3X or DDX3Y, and with the small nuclear ribonucleoprotein-associated proteins SNRPB and SNRPN. Interacts with 'Lys-48'-linked tetra-ubiquitin, but not with monoubiquitin or 'Lys-63'-linked ubiquitin chains. May interact with the exon junction complex (EJC) composed at least of CASC3, EIF4A3, MAGOH and RBM8A. Interacts with POLR2A (via the C-terminal domain (CTD)).</text>
</comment>
<evidence type="ECO:0000313" key="13">
    <source>
        <dbReference type="Proteomes" id="UP000002279"/>
    </source>
</evidence>
<feature type="region of interest" description="Disordered" evidence="9">
    <location>
        <begin position="1"/>
        <end position="43"/>
    </location>
</feature>
<gene>
    <name evidence="12" type="primary">TDRD3</name>
</gene>
<dbReference type="Pfam" id="PF22562">
    <property type="entry name" value="UBA_7"/>
    <property type="match status" value="1"/>
</dbReference>
<feature type="region of interest" description="Disordered" evidence="9">
    <location>
        <begin position="285"/>
        <end position="305"/>
    </location>
</feature>
<protein>
    <recommendedName>
        <fullName evidence="3">Tudor domain-containing protein 3</fullName>
    </recommendedName>
</protein>
<dbReference type="GO" id="GO:0140008">
    <property type="term" value="F:histone H4 reader activity"/>
    <property type="evidence" value="ECO:0007669"/>
    <property type="project" value="Ensembl"/>
</dbReference>
<feature type="compositionally biased region" description="Basic and acidic residues" evidence="9">
    <location>
        <begin position="507"/>
        <end position="525"/>
    </location>
</feature>
<feature type="region of interest" description="Disordered" evidence="9">
    <location>
        <begin position="370"/>
        <end position="410"/>
    </location>
</feature>
<feature type="domain" description="UBA" evidence="10">
    <location>
        <begin position="330"/>
        <end position="370"/>
    </location>
</feature>
<dbReference type="SUPFAM" id="SSF46934">
    <property type="entry name" value="UBA-like"/>
    <property type="match status" value="1"/>
</dbReference>
<dbReference type="InterPro" id="IPR002999">
    <property type="entry name" value="Tudor"/>
</dbReference>
<dbReference type="InterPro" id="IPR041915">
    <property type="entry name" value="UBA_TDRD3"/>
</dbReference>
<dbReference type="Pfam" id="PF00567">
    <property type="entry name" value="TUDOR"/>
    <property type="match status" value="1"/>
</dbReference>
<proteinExistence type="predicted"/>
<dbReference type="PROSITE" id="PS50030">
    <property type="entry name" value="UBA"/>
    <property type="match status" value="1"/>
</dbReference>
<evidence type="ECO:0000313" key="12">
    <source>
        <dbReference type="Ensembl" id="ENSOANP00000043482.1"/>
    </source>
</evidence>
<dbReference type="InterPro" id="IPR015940">
    <property type="entry name" value="UBA"/>
</dbReference>
<dbReference type="GO" id="GO:0005829">
    <property type="term" value="C:cytosol"/>
    <property type="evidence" value="ECO:0007669"/>
    <property type="project" value="Ensembl"/>
</dbReference>
<evidence type="ECO:0000256" key="9">
    <source>
        <dbReference type="SAM" id="MobiDB-lite"/>
    </source>
</evidence>
<dbReference type="SUPFAM" id="SSF63748">
    <property type="entry name" value="Tudor/PWWP/MBT"/>
    <property type="match status" value="1"/>
</dbReference>
<dbReference type="GO" id="GO:0140006">
    <property type="term" value="F:histone H3 reader activity"/>
    <property type="evidence" value="ECO:0007669"/>
    <property type="project" value="Ensembl"/>
</dbReference>
<dbReference type="GO" id="GO:0005794">
    <property type="term" value="C:Golgi apparatus"/>
    <property type="evidence" value="ECO:0007669"/>
    <property type="project" value="Ensembl"/>
</dbReference>
<dbReference type="Bgee" id="ENSOANG00000011775">
    <property type="expression patterns" value="Expressed in ovary and 8 other cell types or tissues"/>
</dbReference>
<dbReference type="InterPro" id="IPR013894">
    <property type="entry name" value="RMI1_OB"/>
</dbReference>
<reference evidence="12" key="2">
    <citation type="submission" date="2025-08" db="UniProtKB">
        <authorList>
            <consortium name="Ensembl"/>
        </authorList>
    </citation>
    <scope>IDENTIFICATION</scope>
    <source>
        <strain evidence="12">Glennie</strain>
    </source>
</reference>
<dbReference type="SMART" id="SM01161">
    <property type="entry name" value="DUF1767"/>
    <property type="match status" value="1"/>
</dbReference>
<evidence type="ECO:0000259" key="10">
    <source>
        <dbReference type="PROSITE" id="PS50030"/>
    </source>
</evidence>
<dbReference type="FunFam" id="1.10.8.10:FF:000038">
    <property type="entry name" value="tudor domain-containing protein 3 isoform X1"/>
    <property type="match status" value="1"/>
</dbReference>
<dbReference type="GO" id="GO:0005634">
    <property type="term" value="C:nucleus"/>
    <property type="evidence" value="ECO:0000318"/>
    <property type="project" value="GO_Central"/>
</dbReference>
<evidence type="ECO:0000256" key="5">
    <source>
        <dbReference type="ARBA" id="ARBA00022853"/>
    </source>
</evidence>
<dbReference type="GO" id="GO:0035145">
    <property type="term" value="C:exon-exon junction complex"/>
    <property type="evidence" value="ECO:0007669"/>
    <property type="project" value="Ensembl"/>
</dbReference>
<reference evidence="12" key="3">
    <citation type="submission" date="2025-09" db="UniProtKB">
        <authorList>
            <consortium name="Ensembl"/>
        </authorList>
    </citation>
    <scope>IDENTIFICATION</scope>
    <source>
        <strain evidence="12">Glennie</strain>
    </source>
</reference>
<keyword evidence="5" id="KW-0156">Chromatin regulator</keyword>
<dbReference type="GeneTree" id="ENSGT00940000155487"/>
<feature type="domain" description="Tudor" evidence="11">
    <location>
        <begin position="691"/>
        <end position="751"/>
    </location>
</feature>
<evidence type="ECO:0000259" key="11">
    <source>
        <dbReference type="PROSITE" id="PS50304"/>
    </source>
</evidence>